<dbReference type="SUPFAM" id="SSF52540">
    <property type="entry name" value="P-loop containing nucleoside triphosphate hydrolases"/>
    <property type="match status" value="1"/>
</dbReference>
<dbReference type="AlphaFoldDB" id="A0A7G9QKU9"/>
<accession>A0A7G9QKU9</accession>
<sequence>MKNKDNLISVNSLHYFNAHTRSAEDIVNTFIARRSVLKELEDGVLSEPKNSIPQHYMIIGSRGMGKSTLLRRLEISIRSERFRDKFVPILFPEEQYNIDRLSKFWLNSLDALADSLEIEQKHDEADQIDAIIRDMDSVSNEERLTEMAYDALMEICKKMGRRAVFLLDNIDILFEGISPDEQFKLRKVITENGAPIFIAASTNNPAESQDYDAAFYDAFDNIYLERLSQIEMRELLLYLAERTGEDKSFEAIYEKTGQLDALHNLTGGNPRIAVFMFHLIANGLSDKIFENLNALLDVITPLYKANFEQLSKQAQVIVDALALNWDPSDLDTLSRATRLENNQLSSQLERLIKQGWVERGNRFSVEKNKMLGKVKNYAVRERFFNIWYIMRRASRRQRGDLKSLTCFLETFYTPQHLDIEKQRIIQLLRENLDSDRITYALALSKAFNKGKYNQMEEEIYREVLSKTKGDLGEISKYLDPDIIPHEVLADFMSGNTDLLFDYIQILMEKGEYQKLEKLLLCMIDMEKFSDSAYLNVKLGQVYKELDNISQAEKHYATALDIDPEDAWAHSHMARLKEELGKLDEAETNYVKAAGLSDDPFYPWLLAEFYLKNGKEEKGEEILKEVVELHPKYVHAINSLAFYYMSGTKLDKAIDMLQRVVDLGDAPADAYYFLGRCQWSEKSGDALDNFAAAVQLAPDAANYWFYLGLCQREKGQVEQAQISYEKAIELEPDNVDYVAGYGRFLAACKEDFQKAAKVFYRAIEIKPSAKLYLQLAASVSVLARHEEAVWAFKKAISLKKDYAEAYAGLAMHQEIFLKQIDPALKNYRKALKLDPEQDEVWYFYGNLLQYKIGDFKEARLAYEKSISIAEPDIDVIDDYVILLRDRIGLREEAFAIFEQHQQLFSRDGFSRGLQQALFALYDHNLGDAKKHWMTALKFEGEISEGRLEALWRAAATASQLGFTDTLALVFEESGKDRELRPVYEAIKALIAGSTDYFLNIAPEVADTAMQLYVQMKNYQEMGGH</sequence>
<dbReference type="EMBL" id="CP060723">
    <property type="protein sequence ID" value="QNN43974.1"/>
    <property type="molecule type" value="Genomic_DNA"/>
</dbReference>
<evidence type="ECO:0000256" key="2">
    <source>
        <dbReference type="ARBA" id="ARBA00022803"/>
    </source>
</evidence>
<evidence type="ECO:0000256" key="3">
    <source>
        <dbReference type="PROSITE-ProRule" id="PRU00339"/>
    </source>
</evidence>
<evidence type="ECO:0000313" key="5">
    <source>
        <dbReference type="Proteomes" id="UP000515806"/>
    </source>
</evidence>
<gene>
    <name evidence="4" type="ORF">H9L23_07805</name>
</gene>
<feature type="repeat" description="TPR" evidence="3">
    <location>
        <begin position="532"/>
        <end position="565"/>
    </location>
</feature>
<dbReference type="InterPro" id="IPR011990">
    <property type="entry name" value="TPR-like_helical_dom_sf"/>
</dbReference>
<dbReference type="Proteomes" id="UP000515806">
    <property type="component" value="Chromosome"/>
</dbReference>
<proteinExistence type="predicted"/>
<evidence type="ECO:0000256" key="1">
    <source>
        <dbReference type="ARBA" id="ARBA00022737"/>
    </source>
</evidence>
<dbReference type="PANTHER" id="PTHR44227">
    <property type="match status" value="1"/>
</dbReference>
<dbReference type="SMART" id="SM00028">
    <property type="entry name" value="TPR"/>
    <property type="match status" value="9"/>
</dbReference>
<feature type="repeat" description="TPR" evidence="3">
    <location>
        <begin position="768"/>
        <end position="801"/>
    </location>
</feature>
<keyword evidence="2 3" id="KW-0802">TPR repeat</keyword>
<dbReference type="PROSITE" id="PS50005">
    <property type="entry name" value="TPR"/>
    <property type="match status" value="3"/>
</dbReference>
<dbReference type="Pfam" id="PF13181">
    <property type="entry name" value="TPR_8"/>
    <property type="match status" value="1"/>
</dbReference>
<dbReference type="PROSITE" id="PS50293">
    <property type="entry name" value="TPR_REGION"/>
    <property type="match status" value="1"/>
</dbReference>
<protein>
    <submittedName>
        <fullName evidence="4">Tetratricopeptide repeat protein</fullName>
    </submittedName>
</protein>
<dbReference type="InterPro" id="IPR019734">
    <property type="entry name" value="TPR_rpt"/>
</dbReference>
<dbReference type="GO" id="GO:0035269">
    <property type="term" value="P:protein O-linked glycosylation via mannose"/>
    <property type="evidence" value="ECO:0007669"/>
    <property type="project" value="TreeGrafter"/>
</dbReference>
<dbReference type="InterPro" id="IPR027417">
    <property type="entry name" value="P-loop_NTPase"/>
</dbReference>
<dbReference type="GO" id="GO:0000030">
    <property type="term" value="F:mannosyltransferase activity"/>
    <property type="evidence" value="ECO:0007669"/>
    <property type="project" value="TreeGrafter"/>
</dbReference>
<dbReference type="Gene3D" id="1.25.40.10">
    <property type="entry name" value="Tetratricopeptide repeat domain"/>
    <property type="match status" value="4"/>
</dbReference>
<keyword evidence="1" id="KW-0677">Repeat</keyword>
<dbReference type="PANTHER" id="PTHR44227:SF3">
    <property type="entry name" value="PROTEIN O-MANNOSYL-TRANSFERASE TMTC4"/>
    <property type="match status" value="1"/>
</dbReference>
<dbReference type="Pfam" id="PF24389">
    <property type="entry name" value="ORC-CDC6-like"/>
    <property type="match status" value="1"/>
</dbReference>
<dbReference type="SUPFAM" id="SSF81901">
    <property type="entry name" value="HCP-like"/>
    <property type="match status" value="1"/>
</dbReference>
<dbReference type="GO" id="GO:0030968">
    <property type="term" value="P:endoplasmic reticulum unfolded protein response"/>
    <property type="evidence" value="ECO:0007669"/>
    <property type="project" value="TreeGrafter"/>
</dbReference>
<organism evidence="4 5">
    <name type="scientific">Pedobacter roseus</name>
    <dbReference type="NCBI Taxonomy" id="336820"/>
    <lineage>
        <taxon>Bacteria</taxon>
        <taxon>Pseudomonadati</taxon>
        <taxon>Bacteroidota</taxon>
        <taxon>Sphingobacteriia</taxon>
        <taxon>Sphingobacteriales</taxon>
        <taxon>Sphingobacteriaceae</taxon>
        <taxon>Pedobacter</taxon>
    </lineage>
</organism>
<dbReference type="RefSeq" id="WP_187594429.1">
    <property type="nucleotide sequence ID" value="NZ_CP060723.1"/>
</dbReference>
<dbReference type="InterPro" id="IPR052346">
    <property type="entry name" value="O-mannosyl-transferase_TMTC"/>
</dbReference>
<reference evidence="4 5" key="1">
    <citation type="submission" date="2020-08" db="EMBL/GenBank/DDBJ databases">
        <title>Genome sequence of Pedobacter roseus KACC 11594T.</title>
        <authorList>
            <person name="Hyun D.-W."/>
            <person name="Bae J.-W."/>
        </authorList>
    </citation>
    <scope>NUCLEOTIDE SEQUENCE [LARGE SCALE GENOMIC DNA]</scope>
    <source>
        <strain evidence="4 5">KACC 11594</strain>
    </source>
</reference>
<dbReference type="Gene3D" id="3.40.50.300">
    <property type="entry name" value="P-loop containing nucleotide triphosphate hydrolases"/>
    <property type="match status" value="1"/>
</dbReference>
<dbReference type="InterPro" id="IPR056955">
    <property type="entry name" value="ORC-CDC6-like"/>
</dbReference>
<evidence type="ECO:0000313" key="4">
    <source>
        <dbReference type="EMBL" id="QNN43974.1"/>
    </source>
</evidence>
<dbReference type="SUPFAM" id="SSF48452">
    <property type="entry name" value="TPR-like"/>
    <property type="match status" value="1"/>
</dbReference>
<dbReference type="InterPro" id="IPR013105">
    <property type="entry name" value="TPR_2"/>
</dbReference>
<dbReference type="KEGG" id="proe:H9L23_07805"/>
<feature type="repeat" description="TPR" evidence="3">
    <location>
        <begin position="700"/>
        <end position="733"/>
    </location>
</feature>
<dbReference type="Pfam" id="PF14559">
    <property type="entry name" value="TPR_19"/>
    <property type="match status" value="1"/>
</dbReference>
<keyword evidence="5" id="KW-1185">Reference proteome</keyword>
<name>A0A7G9QKU9_9SPHI</name>
<dbReference type="Pfam" id="PF07719">
    <property type="entry name" value="TPR_2"/>
    <property type="match status" value="1"/>
</dbReference>